<keyword evidence="2" id="KW-0479">Metal-binding</keyword>
<dbReference type="InterPro" id="IPR011330">
    <property type="entry name" value="Glyco_hydro/deAcase_b/a-brl"/>
</dbReference>
<dbReference type="InterPro" id="IPR041509">
    <property type="entry name" value="GH38_beta-1"/>
</dbReference>
<dbReference type="Pfam" id="PF09261">
    <property type="entry name" value="Alpha-mann_mid"/>
    <property type="match status" value="1"/>
</dbReference>
<dbReference type="AlphaFoldDB" id="A0A7Y0KBU3"/>
<evidence type="ECO:0000313" key="6">
    <source>
        <dbReference type="EMBL" id="NMO79372.1"/>
    </source>
</evidence>
<dbReference type="InterPro" id="IPR011682">
    <property type="entry name" value="Glyco_hydro_38_C"/>
</dbReference>
<evidence type="ECO:0000256" key="1">
    <source>
        <dbReference type="ARBA" id="ARBA00009792"/>
    </source>
</evidence>
<dbReference type="InterPro" id="IPR037094">
    <property type="entry name" value="Glyco_hydro_38_cen_sf"/>
</dbReference>
<dbReference type="GO" id="GO:0006013">
    <property type="term" value="P:mannose metabolic process"/>
    <property type="evidence" value="ECO:0007669"/>
    <property type="project" value="InterPro"/>
</dbReference>
<dbReference type="InterPro" id="IPR011013">
    <property type="entry name" value="Gal_mutarotase_sf_dom"/>
</dbReference>
<dbReference type="InterPro" id="IPR028995">
    <property type="entry name" value="Glyco_hydro_57/38_cen_sf"/>
</dbReference>
<sequence>MKKRGALEMKKVYIVSHSHWDREWYLPFEQHRMRLVQLIDDLLELFETDPDFDSFHLDGQTIILDDYLEVKPQNEWKLKKYIQEGKLKIGPFYILQDDFLISSEANVRNLLIGLEECKKWGSPVKLGYFPDTFGNMGQAPQILKQSGMEVAAFGRGVKPTGFNNIVIKDDHYSSPFSEMWWEGPDQSSVLGILFANWYSNGNEIPVDKAGARLFWDQKINDALQYASTDHLLFMNGCDHQPLQKDITKAIEVANELYPDITFIHSNFDEYMKALKQDIPDNLHTVKGELTSQETDGWYTLANTASSRVYLKQRNTDVSRLLENIAEPLATMAYNDKGEYPHEMFQFAWKQLMQNHPHDSICGCSVDAVHREMMTRFAKAEEVGKFIQSEALNKLAEQIDTSHFPDESHPFIVFNTAGSAKTGTVEIEVEWKRLPFSNGRPDELYRELKEEKLPAMKVIDEQGVEIPARMIHTDIRFDYDLPKDRFRQPFIGAYVLVELELDQMSPLSWKTYALIEGVPQQNKYVSIVQNNGRILENEYVKVQIESNGTLTILDKSTNSSYTNFLVFENTGDIGNEYIYKMPKGDEAILSSAGNAKVEIVSDVVSYGEVLIIQQMVIPESADESLLEEQKGLIEFRERNAGRSKKLKTLELKTKIRLERNSNQLLFETSFDNQMKDHRLRVLFPTGIHVAEHEADSIFEVVKRPNQVNTSWENPTNPQHQHAFVNLNDELRGVTVANYGLNEYEIIDDVIAVTLMRAVGELGDWGYFPTPEAQCLGEQIVKFAVGFHGSMDKLESYHAAINFQIPLSSVQTDIHQGDYPAEYEFIQLEGNAFRLTAFKQKENSNEIVLRGYNLTAEKQPLSVLYKGKCPKRGNLLEEIEKEVFDSKQITEEEICTFIWE</sequence>
<comment type="similarity">
    <text evidence="1">Belongs to the glycosyl hydrolase 38 family.</text>
</comment>
<comment type="caution">
    <text evidence="6">The sequence shown here is derived from an EMBL/GenBank/DDBJ whole genome shotgun (WGS) entry which is preliminary data.</text>
</comment>
<dbReference type="GO" id="GO:0030246">
    <property type="term" value="F:carbohydrate binding"/>
    <property type="evidence" value="ECO:0007669"/>
    <property type="project" value="InterPro"/>
</dbReference>
<dbReference type="GO" id="GO:0046872">
    <property type="term" value="F:metal ion binding"/>
    <property type="evidence" value="ECO:0007669"/>
    <property type="project" value="UniProtKB-KW"/>
</dbReference>
<dbReference type="Gene3D" id="2.70.98.30">
    <property type="entry name" value="Golgi alpha-mannosidase II, domain 4"/>
    <property type="match status" value="1"/>
</dbReference>
<dbReference type="InterPro" id="IPR000602">
    <property type="entry name" value="Glyco_hydro_38_N"/>
</dbReference>
<dbReference type="Gene3D" id="2.60.40.2220">
    <property type="match status" value="1"/>
</dbReference>
<dbReference type="EMBL" id="JABBPK010000001">
    <property type="protein sequence ID" value="NMO79372.1"/>
    <property type="molecule type" value="Genomic_DNA"/>
</dbReference>
<dbReference type="Gene3D" id="2.60.40.2210">
    <property type="match status" value="1"/>
</dbReference>
<dbReference type="Pfam" id="PF18438">
    <property type="entry name" value="Glyco_hydro_38"/>
    <property type="match status" value="1"/>
</dbReference>
<dbReference type="GO" id="GO:0009313">
    <property type="term" value="P:oligosaccharide catabolic process"/>
    <property type="evidence" value="ECO:0007669"/>
    <property type="project" value="TreeGrafter"/>
</dbReference>
<dbReference type="Pfam" id="PF17677">
    <property type="entry name" value="Glyco_hydro38C2"/>
    <property type="match status" value="1"/>
</dbReference>
<dbReference type="SUPFAM" id="SSF74650">
    <property type="entry name" value="Galactose mutarotase-like"/>
    <property type="match status" value="1"/>
</dbReference>
<dbReference type="SUPFAM" id="SSF88688">
    <property type="entry name" value="Families 57/38 glycoside transferase middle domain"/>
    <property type="match status" value="1"/>
</dbReference>
<keyword evidence="7" id="KW-1185">Reference proteome</keyword>
<keyword evidence="4" id="KW-0326">Glycosidase</keyword>
<accession>A0A7Y0KBU3</accession>
<dbReference type="PANTHER" id="PTHR46017:SF2">
    <property type="entry name" value="MANNOSYLGLYCERATE HYDROLASE"/>
    <property type="match status" value="1"/>
</dbReference>
<feature type="domain" description="Glycoside hydrolase family 38 central" evidence="5">
    <location>
        <begin position="303"/>
        <end position="376"/>
    </location>
</feature>
<dbReference type="Proteomes" id="UP000588491">
    <property type="component" value="Unassembled WGS sequence"/>
</dbReference>
<evidence type="ECO:0000256" key="3">
    <source>
        <dbReference type="ARBA" id="ARBA00022801"/>
    </source>
</evidence>
<evidence type="ECO:0000256" key="2">
    <source>
        <dbReference type="ARBA" id="ARBA00022723"/>
    </source>
</evidence>
<protein>
    <submittedName>
        <fullName evidence="6">Alpha-mannosidase</fullName>
    </submittedName>
</protein>
<dbReference type="InterPro" id="IPR027291">
    <property type="entry name" value="Glyco_hydro_38_N_sf"/>
</dbReference>
<dbReference type="Pfam" id="PF07748">
    <property type="entry name" value="Glyco_hydro_38C"/>
    <property type="match status" value="1"/>
</dbReference>
<evidence type="ECO:0000256" key="4">
    <source>
        <dbReference type="ARBA" id="ARBA00023295"/>
    </source>
</evidence>
<dbReference type="SMART" id="SM00872">
    <property type="entry name" value="Alpha-mann_mid"/>
    <property type="match status" value="1"/>
</dbReference>
<gene>
    <name evidence="6" type="ORF">HHU08_20710</name>
</gene>
<dbReference type="GO" id="GO:0004559">
    <property type="term" value="F:alpha-mannosidase activity"/>
    <property type="evidence" value="ECO:0007669"/>
    <property type="project" value="InterPro"/>
</dbReference>
<evidence type="ECO:0000259" key="5">
    <source>
        <dbReference type="SMART" id="SM00872"/>
    </source>
</evidence>
<name>A0A7Y0KBU3_9BACI</name>
<dbReference type="SUPFAM" id="SSF88713">
    <property type="entry name" value="Glycoside hydrolase/deacetylase"/>
    <property type="match status" value="1"/>
</dbReference>
<dbReference type="Pfam" id="PF01074">
    <property type="entry name" value="Glyco_hydro_38N"/>
    <property type="match status" value="1"/>
</dbReference>
<dbReference type="PANTHER" id="PTHR46017">
    <property type="entry name" value="ALPHA-MANNOSIDASE 2C1"/>
    <property type="match status" value="1"/>
</dbReference>
<keyword evidence="3" id="KW-0378">Hydrolase</keyword>
<reference evidence="6 7" key="1">
    <citation type="submission" date="2020-04" db="EMBL/GenBank/DDBJ databases">
        <title>Bacillus sp. UniB3 isolated from commercial digestive syrup.</title>
        <authorList>
            <person name="Thorat V."/>
            <person name="Kirdat K."/>
            <person name="Tiwarekar B."/>
            <person name="Yadav A."/>
        </authorList>
    </citation>
    <scope>NUCLEOTIDE SEQUENCE [LARGE SCALE GENOMIC DNA]</scope>
    <source>
        <strain evidence="6 7">UniB3</strain>
    </source>
</reference>
<dbReference type="CDD" id="cd10814">
    <property type="entry name" value="GH38N_AMII_SpGH38_like"/>
    <property type="match status" value="1"/>
</dbReference>
<dbReference type="InterPro" id="IPR041147">
    <property type="entry name" value="GH38_C"/>
</dbReference>
<dbReference type="Gene3D" id="1.20.1270.50">
    <property type="entry name" value="Glycoside hydrolase family 38, central domain"/>
    <property type="match status" value="1"/>
</dbReference>
<dbReference type="Gene3D" id="3.20.110.10">
    <property type="entry name" value="Glycoside hydrolase 38, N terminal domain"/>
    <property type="match status" value="1"/>
</dbReference>
<evidence type="ECO:0000313" key="7">
    <source>
        <dbReference type="Proteomes" id="UP000588491"/>
    </source>
</evidence>
<proteinExistence type="inferred from homology"/>
<organism evidence="6 7">
    <name type="scientific">Niallia alba</name>
    <dbReference type="NCBI Taxonomy" id="2729105"/>
    <lineage>
        <taxon>Bacteria</taxon>
        <taxon>Bacillati</taxon>
        <taxon>Bacillota</taxon>
        <taxon>Bacilli</taxon>
        <taxon>Bacillales</taxon>
        <taxon>Bacillaceae</taxon>
        <taxon>Niallia</taxon>
    </lineage>
</organism>
<dbReference type="InterPro" id="IPR015341">
    <property type="entry name" value="Glyco_hydro_38_cen"/>
</dbReference>